<dbReference type="Proteomes" id="UP000245535">
    <property type="component" value="Unassembled WGS sequence"/>
</dbReference>
<gene>
    <name evidence="2" type="ORF">BC781_10370</name>
</gene>
<comment type="caution">
    <text evidence="2">The sequence shown here is derived from an EMBL/GenBank/DDBJ whole genome shotgun (WGS) entry which is preliminary data.</text>
</comment>
<accession>A0A315Z8V7</accession>
<proteinExistence type="predicted"/>
<dbReference type="RefSeq" id="WP_109618179.1">
    <property type="nucleotide sequence ID" value="NZ_QGDO01000003.1"/>
</dbReference>
<keyword evidence="1" id="KW-0802">TPR repeat</keyword>
<feature type="repeat" description="TPR" evidence="1">
    <location>
        <begin position="172"/>
        <end position="205"/>
    </location>
</feature>
<evidence type="ECO:0000256" key="1">
    <source>
        <dbReference type="PROSITE-ProRule" id="PRU00339"/>
    </source>
</evidence>
<evidence type="ECO:0000313" key="3">
    <source>
        <dbReference type="Proteomes" id="UP000245535"/>
    </source>
</evidence>
<organism evidence="2 3">
    <name type="scientific">Sediminitomix flava</name>
    <dbReference type="NCBI Taxonomy" id="379075"/>
    <lineage>
        <taxon>Bacteria</taxon>
        <taxon>Pseudomonadati</taxon>
        <taxon>Bacteroidota</taxon>
        <taxon>Cytophagia</taxon>
        <taxon>Cytophagales</taxon>
        <taxon>Flammeovirgaceae</taxon>
        <taxon>Sediminitomix</taxon>
    </lineage>
</organism>
<keyword evidence="3" id="KW-1185">Reference proteome</keyword>
<reference evidence="2 3" key="1">
    <citation type="submission" date="2018-03" db="EMBL/GenBank/DDBJ databases">
        <title>Genomic Encyclopedia of Archaeal and Bacterial Type Strains, Phase II (KMG-II): from individual species to whole genera.</title>
        <authorList>
            <person name="Goeker M."/>
        </authorList>
    </citation>
    <scope>NUCLEOTIDE SEQUENCE [LARGE SCALE GENOMIC DNA]</scope>
    <source>
        <strain evidence="2 3">DSM 28229</strain>
    </source>
</reference>
<dbReference type="InterPro" id="IPR011990">
    <property type="entry name" value="TPR-like_helical_dom_sf"/>
</dbReference>
<dbReference type="InterPro" id="IPR019734">
    <property type="entry name" value="TPR_rpt"/>
</dbReference>
<dbReference type="EMBL" id="QGDO01000003">
    <property type="protein sequence ID" value="PWJ41820.1"/>
    <property type="molecule type" value="Genomic_DNA"/>
</dbReference>
<dbReference type="Gene3D" id="1.25.40.10">
    <property type="entry name" value="Tetratricopeptide repeat domain"/>
    <property type="match status" value="1"/>
</dbReference>
<sequence length="466" mass="53735">MIYFRLLGVILIATLAVMLQTCSLPTYYEKNFTFNEAIYRNDYVTAEKIFDEKADKKASGKNRFLHFVNGGMLKTLQGDYTSSNEYYEKAYLFTEDERKKFLQEGGALLLNPNLSTYFGEDHEVLMVNYFKALNYTQLGDYEAALVECRRLNLRLQQLSDKYKSDKKYKRDAFIHTLMGILYDISEDYNNAFIAYRNAVKIYEEDYSTLFNLGVPEQLKKDVIRTADLTGIWDERDRYIKKFNIEYTRPPKDELSMFVLWNDGLGPVKVETGLNFAIIHNGGGWVTFVNEKYGMSFPYYIGSNDLSGLNWIKIVVPTYVERPLLFDKAIVKDQSGAYELDKAENLNAIAFKIQKERALIELGEAVARVALKQVAAYQVKRNNENLGTLMQVIGNVSESADTRNWQTLPHSIYYTRVPIKAGSQRMNLEMQTRSGSKTVEPITLDSISRSLIYPVFNLQPKPRAIRR</sequence>
<dbReference type="PROSITE" id="PS50005">
    <property type="entry name" value="TPR"/>
    <property type="match status" value="1"/>
</dbReference>
<dbReference type="OrthoDB" id="9769023at2"/>
<evidence type="ECO:0008006" key="4">
    <source>
        <dbReference type="Google" id="ProtNLM"/>
    </source>
</evidence>
<protein>
    <recommendedName>
        <fullName evidence="4">Tetratricopeptide repeat protein</fullName>
    </recommendedName>
</protein>
<evidence type="ECO:0000313" key="2">
    <source>
        <dbReference type="EMBL" id="PWJ41820.1"/>
    </source>
</evidence>
<name>A0A315Z8V7_SEDFL</name>
<dbReference type="AlphaFoldDB" id="A0A315Z8V7"/>
<dbReference type="SUPFAM" id="SSF48452">
    <property type="entry name" value="TPR-like"/>
    <property type="match status" value="1"/>
</dbReference>